<dbReference type="AlphaFoldDB" id="X1MGE7"/>
<evidence type="ECO:0000313" key="1">
    <source>
        <dbReference type="EMBL" id="GAI05439.1"/>
    </source>
</evidence>
<comment type="caution">
    <text evidence="1">The sequence shown here is derived from an EMBL/GenBank/DDBJ whole genome shotgun (WGS) entry which is preliminary data.</text>
</comment>
<organism evidence="1">
    <name type="scientific">marine sediment metagenome</name>
    <dbReference type="NCBI Taxonomy" id="412755"/>
    <lineage>
        <taxon>unclassified sequences</taxon>
        <taxon>metagenomes</taxon>
        <taxon>ecological metagenomes</taxon>
    </lineage>
</organism>
<reference evidence="1" key="1">
    <citation type="journal article" date="2014" name="Front. Microbiol.">
        <title>High frequency of phylogenetically diverse reductive dehalogenase-homologous genes in deep subseafloor sedimentary metagenomes.</title>
        <authorList>
            <person name="Kawai M."/>
            <person name="Futagami T."/>
            <person name="Toyoda A."/>
            <person name="Takaki Y."/>
            <person name="Nishi S."/>
            <person name="Hori S."/>
            <person name="Arai W."/>
            <person name="Tsubouchi T."/>
            <person name="Morono Y."/>
            <person name="Uchiyama I."/>
            <person name="Ito T."/>
            <person name="Fujiyama A."/>
            <person name="Inagaki F."/>
            <person name="Takami H."/>
        </authorList>
    </citation>
    <scope>NUCLEOTIDE SEQUENCE</scope>
    <source>
        <strain evidence="1">Expedition CK06-06</strain>
    </source>
</reference>
<protein>
    <submittedName>
        <fullName evidence="1">Uncharacterized protein</fullName>
    </submittedName>
</protein>
<gene>
    <name evidence="1" type="ORF">S06H3_23230</name>
</gene>
<dbReference type="EMBL" id="BARV01012586">
    <property type="protein sequence ID" value="GAI05439.1"/>
    <property type="molecule type" value="Genomic_DNA"/>
</dbReference>
<sequence>MDTPSEKQIEKVLSEDGEQLLFNVSIENKEGMKRCTKCSQLKYKTEFSNDITKKDGLCPQCKECRSKYHKQWFKEGMLEKEEKKQLHGLKKEEEIEETLAHRNE</sequence>
<proteinExistence type="predicted"/>
<accession>X1MGE7</accession>
<name>X1MGE7_9ZZZZ</name>